<dbReference type="Proteomes" id="UP000277580">
    <property type="component" value="Unassembled WGS sequence"/>
</dbReference>
<organism evidence="1 2">
    <name type="scientific">Morchella conica CCBAS932</name>
    <dbReference type="NCBI Taxonomy" id="1392247"/>
    <lineage>
        <taxon>Eukaryota</taxon>
        <taxon>Fungi</taxon>
        <taxon>Dikarya</taxon>
        <taxon>Ascomycota</taxon>
        <taxon>Pezizomycotina</taxon>
        <taxon>Pezizomycetes</taxon>
        <taxon>Pezizales</taxon>
        <taxon>Morchellaceae</taxon>
        <taxon>Morchella</taxon>
    </lineage>
</organism>
<evidence type="ECO:0000313" key="2">
    <source>
        <dbReference type="Proteomes" id="UP000277580"/>
    </source>
</evidence>
<sequence>MCGIAARLGGLVGVGVGLAYCPRSILKTGVCSPLSVPSPSTPPLKINKHKHHQYPTYLSTYLSAILPIYLHIEDLPPPITITITTTTTPFSISYRQTLAPGTSNTAQLQHTLQILYTSHSVRLPSQPDL</sequence>
<name>A0A3N4L279_9PEZI</name>
<accession>A0A3N4L279</accession>
<dbReference type="EMBL" id="ML119107">
    <property type="protein sequence ID" value="RPB16924.1"/>
    <property type="molecule type" value="Genomic_DNA"/>
</dbReference>
<proteinExistence type="predicted"/>
<dbReference type="InParanoid" id="A0A3N4L279"/>
<protein>
    <submittedName>
        <fullName evidence="1">Uncharacterized protein</fullName>
    </submittedName>
</protein>
<gene>
    <name evidence="1" type="ORF">P167DRAFT_531870</name>
</gene>
<keyword evidence="2" id="KW-1185">Reference proteome</keyword>
<reference evidence="1 2" key="1">
    <citation type="journal article" date="2018" name="Nat. Ecol. Evol.">
        <title>Pezizomycetes genomes reveal the molecular basis of ectomycorrhizal truffle lifestyle.</title>
        <authorList>
            <person name="Murat C."/>
            <person name="Payen T."/>
            <person name="Noel B."/>
            <person name="Kuo A."/>
            <person name="Morin E."/>
            <person name="Chen J."/>
            <person name="Kohler A."/>
            <person name="Krizsan K."/>
            <person name="Balestrini R."/>
            <person name="Da Silva C."/>
            <person name="Montanini B."/>
            <person name="Hainaut M."/>
            <person name="Levati E."/>
            <person name="Barry K.W."/>
            <person name="Belfiori B."/>
            <person name="Cichocki N."/>
            <person name="Clum A."/>
            <person name="Dockter R.B."/>
            <person name="Fauchery L."/>
            <person name="Guy J."/>
            <person name="Iotti M."/>
            <person name="Le Tacon F."/>
            <person name="Lindquist E.A."/>
            <person name="Lipzen A."/>
            <person name="Malagnac F."/>
            <person name="Mello A."/>
            <person name="Molinier V."/>
            <person name="Miyauchi S."/>
            <person name="Poulain J."/>
            <person name="Riccioni C."/>
            <person name="Rubini A."/>
            <person name="Sitrit Y."/>
            <person name="Splivallo R."/>
            <person name="Traeger S."/>
            <person name="Wang M."/>
            <person name="Zifcakova L."/>
            <person name="Wipf D."/>
            <person name="Zambonelli A."/>
            <person name="Paolocci F."/>
            <person name="Nowrousian M."/>
            <person name="Ottonello S."/>
            <person name="Baldrian P."/>
            <person name="Spatafora J.W."/>
            <person name="Henrissat B."/>
            <person name="Nagy L.G."/>
            <person name="Aury J.M."/>
            <person name="Wincker P."/>
            <person name="Grigoriev I.V."/>
            <person name="Bonfante P."/>
            <person name="Martin F.M."/>
        </authorList>
    </citation>
    <scope>NUCLEOTIDE SEQUENCE [LARGE SCALE GENOMIC DNA]</scope>
    <source>
        <strain evidence="1 2">CCBAS932</strain>
    </source>
</reference>
<dbReference type="AlphaFoldDB" id="A0A3N4L279"/>
<evidence type="ECO:0000313" key="1">
    <source>
        <dbReference type="EMBL" id="RPB16924.1"/>
    </source>
</evidence>